<dbReference type="GO" id="GO:0005829">
    <property type="term" value="C:cytosol"/>
    <property type="evidence" value="ECO:0007669"/>
    <property type="project" value="TreeGrafter"/>
</dbReference>
<name>A0A176TEH4_9FLAO</name>
<dbReference type="Proteomes" id="UP000076923">
    <property type="component" value="Unassembled WGS sequence"/>
</dbReference>
<dbReference type="AlphaFoldDB" id="A0A176TEH4"/>
<evidence type="ECO:0000313" key="10">
    <source>
        <dbReference type="EMBL" id="OAD46041.1"/>
    </source>
</evidence>
<feature type="binding site" evidence="8">
    <location>
        <position position="144"/>
    </location>
    <ligand>
        <name>Zn(2+)</name>
        <dbReference type="ChEBI" id="CHEBI:29105"/>
    </ligand>
</feature>
<dbReference type="GO" id="GO:0005975">
    <property type="term" value="P:carbohydrate metabolic process"/>
    <property type="evidence" value="ECO:0007669"/>
    <property type="project" value="InterPro"/>
</dbReference>
<evidence type="ECO:0000256" key="3">
    <source>
        <dbReference type="ARBA" id="ARBA00011956"/>
    </source>
</evidence>
<comment type="caution">
    <text evidence="10">The sequence shown here is derived from an EMBL/GenBank/DDBJ whole genome shotgun (WGS) entry which is preliminary data.</text>
</comment>
<dbReference type="PIRSF" id="PIRSF001480">
    <property type="entry name" value="Mannose-6-phosphate_isomerase"/>
    <property type="match status" value="1"/>
</dbReference>
<dbReference type="EC" id="5.3.1.8" evidence="3"/>
<dbReference type="Gene3D" id="1.10.441.10">
    <property type="entry name" value="Phosphomannose Isomerase, domain 2"/>
    <property type="match status" value="1"/>
</dbReference>
<comment type="similarity">
    <text evidence="2">Belongs to the mannose-6-phosphate isomerase type 1 family.</text>
</comment>
<dbReference type="SUPFAM" id="SSF51182">
    <property type="entry name" value="RmlC-like cupins"/>
    <property type="match status" value="1"/>
</dbReference>
<evidence type="ECO:0000256" key="5">
    <source>
        <dbReference type="ARBA" id="ARBA00022833"/>
    </source>
</evidence>
<dbReference type="CDD" id="cd07011">
    <property type="entry name" value="cupin_PMI_type_I_N"/>
    <property type="match status" value="1"/>
</dbReference>
<keyword evidence="6 10" id="KW-0413">Isomerase</keyword>
<dbReference type="InterPro" id="IPR046457">
    <property type="entry name" value="PMI_typeI_cat"/>
</dbReference>
<evidence type="ECO:0000259" key="9">
    <source>
        <dbReference type="Pfam" id="PF20511"/>
    </source>
</evidence>
<evidence type="ECO:0000313" key="11">
    <source>
        <dbReference type="Proteomes" id="UP000076923"/>
    </source>
</evidence>
<dbReference type="STRING" id="1333662.LPB303_03750"/>
<evidence type="ECO:0000256" key="6">
    <source>
        <dbReference type="ARBA" id="ARBA00023235"/>
    </source>
</evidence>
<keyword evidence="4 8" id="KW-0479">Metal-binding</keyword>
<dbReference type="GO" id="GO:0004476">
    <property type="term" value="F:mannose-6-phosphate isomerase activity"/>
    <property type="evidence" value="ECO:0007669"/>
    <property type="project" value="UniProtKB-EC"/>
</dbReference>
<organism evidence="10 11">
    <name type="scientific">Polaribacter atrinae</name>
    <dbReference type="NCBI Taxonomy" id="1333662"/>
    <lineage>
        <taxon>Bacteria</taxon>
        <taxon>Pseudomonadati</taxon>
        <taxon>Bacteroidota</taxon>
        <taxon>Flavobacteriia</taxon>
        <taxon>Flavobacteriales</taxon>
        <taxon>Flavobacteriaceae</taxon>
    </lineage>
</organism>
<dbReference type="PRINTS" id="PR00714">
    <property type="entry name" value="MAN6PISMRASE"/>
</dbReference>
<feature type="active site" evidence="7">
    <location>
        <position position="290"/>
    </location>
</feature>
<dbReference type="InterPro" id="IPR016305">
    <property type="entry name" value="Mannose-6-P_Isomerase"/>
</dbReference>
<dbReference type="InterPro" id="IPR011051">
    <property type="entry name" value="RmlC_Cupin_sf"/>
</dbReference>
<dbReference type="OrthoDB" id="9808275at2"/>
<dbReference type="RefSeq" id="WP_068448265.1">
    <property type="nucleotide sequence ID" value="NZ_CP150660.1"/>
</dbReference>
<proteinExistence type="inferred from homology"/>
<evidence type="ECO:0000256" key="7">
    <source>
        <dbReference type="PIRSR" id="PIRSR001480-1"/>
    </source>
</evidence>
<evidence type="ECO:0000256" key="1">
    <source>
        <dbReference type="ARBA" id="ARBA00000757"/>
    </source>
</evidence>
<dbReference type="InterPro" id="IPR014710">
    <property type="entry name" value="RmlC-like_jellyroll"/>
</dbReference>
<comment type="catalytic activity">
    <reaction evidence="1">
        <text>D-mannose 6-phosphate = D-fructose 6-phosphate</text>
        <dbReference type="Rhea" id="RHEA:12356"/>
        <dbReference type="ChEBI" id="CHEBI:58735"/>
        <dbReference type="ChEBI" id="CHEBI:61527"/>
        <dbReference type="EC" id="5.3.1.8"/>
    </reaction>
</comment>
<evidence type="ECO:0000256" key="4">
    <source>
        <dbReference type="ARBA" id="ARBA00022723"/>
    </source>
</evidence>
<dbReference type="GO" id="GO:0008270">
    <property type="term" value="F:zinc ion binding"/>
    <property type="evidence" value="ECO:0007669"/>
    <property type="project" value="InterPro"/>
</dbReference>
<gene>
    <name evidence="10" type="ORF">LPB303_03750</name>
</gene>
<dbReference type="NCBIfam" id="TIGR00218">
    <property type="entry name" value="manA"/>
    <property type="match status" value="1"/>
</dbReference>
<dbReference type="PANTHER" id="PTHR10309:SF0">
    <property type="entry name" value="MANNOSE-6-PHOSPHATE ISOMERASE"/>
    <property type="match status" value="1"/>
</dbReference>
<evidence type="ECO:0000256" key="2">
    <source>
        <dbReference type="ARBA" id="ARBA00010772"/>
    </source>
</evidence>
<comment type="cofactor">
    <cofactor evidence="8">
        <name>Zn(2+)</name>
        <dbReference type="ChEBI" id="CHEBI:29105"/>
    </cofactor>
    <text evidence="8">Binds 1 zinc ion per subunit.</text>
</comment>
<feature type="domain" description="Phosphomannose isomerase type I catalytic" evidence="9">
    <location>
        <begin position="14"/>
        <end position="158"/>
    </location>
</feature>
<reference evidence="10 11" key="1">
    <citation type="submission" date="2016-02" db="EMBL/GenBank/DDBJ databases">
        <title>Draft genome sequence of Polaribacter atrinae KACC17473.</title>
        <authorList>
            <person name="Shin S.-K."/>
            <person name="Yi H."/>
        </authorList>
    </citation>
    <scope>NUCLEOTIDE SEQUENCE [LARGE SCALE GENOMIC DNA]</scope>
    <source>
        <strain evidence="10 11">KACC 17473</strain>
    </source>
</reference>
<evidence type="ECO:0000256" key="8">
    <source>
        <dbReference type="PIRSR" id="PIRSR001480-2"/>
    </source>
</evidence>
<dbReference type="GO" id="GO:0009298">
    <property type="term" value="P:GDP-mannose biosynthetic process"/>
    <property type="evidence" value="ECO:0007669"/>
    <property type="project" value="InterPro"/>
</dbReference>
<dbReference type="Pfam" id="PF20511">
    <property type="entry name" value="PMI_typeI_cat"/>
    <property type="match status" value="1"/>
</dbReference>
<dbReference type="EMBL" id="LVWE01000005">
    <property type="protein sequence ID" value="OAD46041.1"/>
    <property type="molecule type" value="Genomic_DNA"/>
</dbReference>
<dbReference type="PANTHER" id="PTHR10309">
    <property type="entry name" value="MANNOSE-6-PHOSPHATE ISOMERASE"/>
    <property type="match status" value="1"/>
</dbReference>
<feature type="binding site" evidence="8">
    <location>
        <position position="271"/>
    </location>
    <ligand>
        <name>Zn(2+)</name>
        <dbReference type="ChEBI" id="CHEBI:29105"/>
    </ligand>
</feature>
<feature type="binding site" evidence="8">
    <location>
        <position position="109"/>
    </location>
    <ligand>
        <name>Zn(2+)</name>
        <dbReference type="ChEBI" id="CHEBI:29105"/>
    </ligand>
</feature>
<dbReference type="Gene3D" id="2.60.120.10">
    <property type="entry name" value="Jelly Rolls"/>
    <property type="match status" value="2"/>
</dbReference>
<keyword evidence="5 8" id="KW-0862">Zinc</keyword>
<protein>
    <recommendedName>
        <fullName evidence="3">mannose-6-phosphate isomerase</fullName>
        <ecNumber evidence="3">5.3.1.8</ecNumber>
    </recommendedName>
</protein>
<keyword evidence="11" id="KW-1185">Reference proteome</keyword>
<dbReference type="InterPro" id="IPR001250">
    <property type="entry name" value="Man6P_Isoase-1"/>
</dbReference>
<feature type="binding site" evidence="8">
    <location>
        <position position="107"/>
    </location>
    <ligand>
        <name>Zn(2+)</name>
        <dbReference type="ChEBI" id="CHEBI:29105"/>
    </ligand>
</feature>
<accession>A0A176TEH4</accession>
<sequence>MIENLGNKDRKFYKVVGQVQNYDWGGKSFIPNLVSEKIEENRTYAEYWLGAHLKAPSKVITEKGSVSLDQFLNENPIENLGADVEKNFGKLPYLFKVLDVDKMLSIQVHPSIAAAKIGYKKENEQGIPLTASNRNFKDENHKPEIMVALTDFWLLHGFLEQEKLVKNLKETLELSFLLTTFLEDGYLGLYKKVMEYSQEEVNTILRPLVKRILPKFKNNELEKSSPAYWAAKSLNNSDSEDIDKGIFSIYFFNILNLSRGEAIFQDAGVPHAYLEGVNMELMANSDNVLRAGLTSKHIDVVELIKNTKFEETIPSILNGVENKSNGEVVFKTIAKDFELSKIELKEGITHTSHSNSVEILMALNGAATLLQNDESISIEKGQAILIKPNTSYKVETNSEVEIYKASVPK</sequence>